<evidence type="ECO:0000313" key="7">
    <source>
        <dbReference type="EMBL" id="PQV56309.1"/>
    </source>
</evidence>
<evidence type="ECO:0000256" key="5">
    <source>
        <dbReference type="PIRSR" id="PIRSR039026-2"/>
    </source>
</evidence>
<feature type="binding site" evidence="5">
    <location>
        <position position="243"/>
    </location>
    <ligand>
        <name>substrate</name>
    </ligand>
</feature>
<name>A0A2S8S663_9RHOB</name>
<evidence type="ECO:0000256" key="4">
    <source>
        <dbReference type="PIRSR" id="PIRSR039026-1"/>
    </source>
</evidence>
<evidence type="ECO:0000256" key="6">
    <source>
        <dbReference type="SAM" id="SignalP"/>
    </source>
</evidence>
<keyword evidence="2 6" id="KW-0732">Signal</keyword>
<accession>A0A2S8S663</accession>
<dbReference type="CDD" id="cd13604">
    <property type="entry name" value="PBP2_TRAP_ketoacid_lactate_like"/>
    <property type="match status" value="1"/>
</dbReference>
<reference evidence="7 8" key="1">
    <citation type="submission" date="2018-02" db="EMBL/GenBank/DDBJ databases">
        <title>Genomic Encyclopedia of Archaeal and Bacterial Type Strains, Phase II (KMG-II): from individual species to whole genera.</title>
        <authorList>
            <person name="Goeker M."/>
        </authorList>
    </citation>
    <scope>NUCLEOTIDE SEQUENCE [LARGE SCALE GENOMIC DNA]</scope>
    <source>
        <strain evidence="7 8">DSM 18921</strain>
    </source>
</reference>
<keyword evidence="5" id="KW-0479">Metal-binding</keyword>
<dbReference type="InterPro" id="IPR038404">
    <property type="entry name" value="TRAP_DctP_sf"/>
</dbReference>
<protein>
    <submittedName>
        <fullName evidence="7">TRAP-type mannitol/chloroaromatic compound transport system substrate-binding protein</fullName>
    </submittedName>
</protein>
<evidence type="ECO:0000313" key="8">
    <source>
        <dbReference type="Proteomes" id="UP000238338"/>
    </source>
</evidence>
<organism evidence="7 8">
    <name type="scientific">Albidovulum denitrificans</name>
    <dbReference type="NCBI Taxonomy" id="404881"/>
    <lineage>
        <taxon>Bacteria</taxon>
        <taxon>Pseudomonadati</taxon>
        <taxon>Pseudomonadota</taxon>
        <taxon>Alphaproteobacteria</taxon>
        <taxon>Rhodobacterales</taxon>
        <taxon>Paracoccaceae</taxon>
        <taxon>Albidovulum</taxon>
    </lineage>
</organism>
<feature type="binding site" evidence="4">
    <location>
        <position position="180"/>
    </location>
    <ligand>
        <name>substrate</name>
    </ligand>
</feature>
<dbReference type="GO" id="GO:0031317">
    <property type="term" value="C:tripartite ATP-independent periplasmic transporter complex"/>
    <property type="evidence" value="ECO:0007669"/>
    <property type="project" value="InterPro"/>
</dbReference>
<dbReference type="Gene3D" id="3.40.190.170">
    <property type="entry name" value="Bacterial extracellular solute-binding protein, family 7"/>
    <property type="match status" value="1"/>
</dbReference>
<sequence length="366" mass="39933">MNIKHMLKSGVSIACFAGLLATVTAPAHAEEVEKLKWAVPISFSSNLTALGDTLPWVAKQLDRASGGNIVLEVFEPGKMIPALAVFESTATGQIEAGYSWMGYERGQVPASALFGATPFGLEPAEFIAWMYEGEGNTLLQELFEPYNVHPILCGVISPEAAGWFKFPIESVDQLNGLKFRAAGLGGEIMKEVGMSVTVLPGGELYQALETGVLDATEFSLPTVDEQLGFYQVAKYYHLPGWHQPSTSQYLYINGDVWNGLNPTTQALIETTCMAGVTYAMARAEALQGAVLETFAEKGVSAERLPDEVLQKFRDATEVVMARESAADPQFAKIYTSMKTFQAQNAEWHSLGYLPRDWKWANEPAAK</sequence>
<keyword evidence="3" id="KW-0574">Periplasm</keyword>
<evidence type="ECO:0000256" key="3">
    <source>
        <dbReference type="ARBA" id="ARBA00022764"/>
    </source>
</evidence>
<evidence type="ECO:0000256" key="2">
    <source>
        <dbReference type="ARBA" id="ARBA00022729"/>
    </source>
</evidence>
<dbReference type="PIRSF" id="PIRSF039026">
    <property type="entry name" value="SiaP"/>
    <property type="match status" value="1"/>
</dbReference>
<dbReference type="AlphaFoldDB" id="A0A2S8S663"/>
<evidence type="ECO:0000256" key="1">
    <source>
        <dbReference type="ARBA" id="ARBA00004418"/>
    </source>
</evidence>
<dbReference type="Proteomes" id="UP000238338">
    <property type="component" value="Unassembled WGS sequence"/>
</dbReference>
<dbReference type="InterPro" id="IPR018389">
    <property type="entry name" value="DctP_fam"/>
</dbReference>
<keyword evidence="8" id="KW-1185">Reference proteome</keyword>
<dbReference type="Gene3D" id="3.40.190.10">
    <property type="entry name" value="Periplasmic binding protein-like II"/>
    <property type="match status" value="1"/>
</dbReference>
<feature type="binding site" evidence="5">
    <location>
        <position position="218"/>
    </location>
    <ligand>
        <name>Na(+)</name>
        <dbReference type="ChEBI" id="CHEBI:29101"/>
    </ligand>
</feature>
<comment type="subcellular location">
    <subcellularLocation>
        <location evidence="1">Periplasm</location>
    </subcellularLocation>
</comment>
<feature type="chain" id="PRO_5015543779" evidence="6">
    <location>
        <begin position="30"/>
        <end position="366"/>
    </location>
</feature>
<comment type="caution">
    <text evidence="7">The sequence shown here is derived from an EMBL/GenBank/DDBJ whole genome shotgun (WGS) entry which is preliminary data.</text>
</comment>
<dbReference type="GO" id="GO:0055085">
    <property type="term" value="P:transmembrane transport"/>
    <property type="evidence" value="ECO:0007669"/>
    <property type="project" value="InterPro"/>
</dbReference>
<feature type="binding site" evidence="4">
    <location>
        <position position="159"/>
    </location>
    <ligand>
        <name>substrate</name>
    </ligand>
</feature>
<dbReference type="RefSeq" id="WP_245885073.1">
    <property type="nucleotide sequence ID" value="NZ_PVEP01000005.1"/>
</dbReference>
<gene>
    <name evidence="7" type="ORF">LX70_02575</name>
</gene>
<feature type="signal peptide" evidence="6">
    <location>
        <begin position="1"/>
        <end position="29"/>
    </location>
</feature>
<dbReference type="Pfam" id="PF03480">
    <property type="entry name" value="DctP"/>
    <property type="match status" value="1"/>
</dbReference>
<feature type="binding site" evidence="5">
    <location>
        <position position="217"/>
    </location>
    <ligand>
        <name>substrate</name>
    </ligand>
</feature>
<dbReference type="PANTHER" id="PTHR33376:SF5">
    <property type="entry name" value="EXTRACYTOPLASMIC SOLUTE RECEPTOR PROTEIN"/>
    <property type="match status" value="1"/>
</dbReference>
<dbReference type="EMBL" id="PVEP01000005">
    <property type="protein sequence ID" value="PQV56309.1"/>
    <property type="molecule type" value="Genomic_DNA"/>
</dbReference>
<dbReference type="NCBIfam" id="NF037995">
    <property type="entry name" value="TRAP_S1"/>
    <property type="match status" value="1"/>
</dbReference>
<dbReference type="GO" id="GO:0046872">
    <property type="term" value="F:metal ion binding"/>
    <property type="evidence" value="ECO:0007669"/>
    <property type="project" value="UniProtKB-KW"/>
</dbReference>
<proteinExistence type="predicted"/>
<dbReference type="InterPro" id="IPR026289">
    <property type="entry name" value="SBP_TakP-like"/>
</dbReference>
<dbReference type="PANTHER" id="PTHR33376">
    <property type="match status" value="1"/>
</dbReference>
<dbReference type="GO" id="GO:0042597">
    <property type="term" value="C:periplasmic space"/>
    <property type="evidence" value="ECO:0007669"/>
    <property type="project" value="UniProtKB-SubCell"/>
</dbReference>